<evidence type="ECO:0000256" key="5">
    <source>
        <dbReference type="ARBA" id="ARBA00023277"/>
    </source>
</evidence>
<dbReference type="CDD" id="cd00452">
    <property type="entry name" value="KDPG_aldolase"/>
    <property type="match status" value="1"/>
</dbReference>
<dbReference type="Proteomes" id="UP000539372">
    <property type="component" value="Unassembled WGS sequence"/>
</dbReference>
<comment type="pathway">
    <text evidence="1">Carbohydrate acid metabolism.</text>
</comment>
<dbReference type="Pfam" id="PF01081">
    <property type="entry name" value="Aldolase"/>
    <property type="match status" value="1"/>
</dbReference>
<keyword evidence="5" id="KW-0119">Carbohydrate metabolism</keyword>
<organism evidence="6 7">
    <name type="scientific">Pacificispira spongiicola</name>
    <dbReference type="NCBI Taxonomy" id="2729598"/>
    <lineage>
        <taxon>Bacteria</taxon>
        <taxon>Pseudomonadati</taxon>
        <taxon>Pseudomonadota</taxon>
        <taxon>Alphaproteobacteria</taxon>
        <taxon>Rhodospirillales</taxon>
        <taxon>Rhodospirillaceae</taxon>
        <taxon>Pacificispira</taxon>
    </lineage>
</organism>
<evidence type="ECO:0000313" key="6">
    <source>
        <dbReference type="EMBL" id="NMM43669.1"/>
    </source>
</evidence>
<protein>
    <submittedName>
        <fullName evidence="6">2-dehydro-3-deoxy-6-phosphogalactonate aldolase</fullName>
    </submittedName>
</protein>
<keyword evidence="4" id="KW-0456">Lyase</keyword>
<proteinExistence type="inferred from homology"/>
<dbReference type="SUPFAM" id="SSF51569">
    <property type="entry name" value="Aldolase"/>
    <property type="match status" value="1"/>
</dbReference>
<name>A0A7Y0DXY2_9PROT</name>
<dbReference type="InterPro" id="IPR000887">
    <property type="entry name" value="Aldlse_KDPG_KHG"/>
</dbReference>
<comment type="similarity">
    <text evidence="2">Belongs to the KHG/KDPG aldolase family.</text>
</comment>
<dbReference type="PANTHER" id="PTHR30246">
    <property type="entry name" value="2-KETO-3-DEOXY-6-PHOSPHOGLUCONATE ALDOLASE"/>
    <property type="match status" value="1"/>
</dbReference>
<comment type="caution">
    <text evidence="6">The sequence shown here is derived from an EMBL/GenBank/DDBJ whole genome shotgun (WGS) entry which is preliminary data.</text>
</comment>
<dbReference type="GO" id="GO:0016829">
    <property type="term" value="F:lyase activity"/>
    <property type="evidence" value="ECO:0007669"/>
    <property type="project" value="UniProtKB-KW"/>
</dbReference>
<evidence type="ECO:0000256" key="1">
    <source>
        <dbReference type="ARBA" id="ARBA00004761"/>
    </source>
</evidence>
<dbReference type="InterPro" id="IPR013785">
    <property type="entry name" value="Aldolase_TIM"/>
</dbReference>
<gene>
    <name evidence="6" type="ORF">HH303_04210</name>
</gene>
<dbReference type="Gene3D" id="3.20.20.70">
    <property type="entry name" value="Aldolase class I"/>
    <property type="match status" value="1"/>
</dbReference>
<evidence type="ECO:0000313" key="7">
    <source>
        <dbReference type="Proteomes" id="UP000539372"/>
    </source>
</evidence>
<dbReference type="PANTHER" id="PTHR30246:SF1">
    <property type="entry name" value="2-DEHYDRO-3-DEOXY-6-PHOSPHOGALACTONATE ALDOLASE-RELATED"/>
    <property type="match status" value="1"/>
</dbReference>
<dbReference type="RefSeq" id="WP_169623932.1">
    <property type="nucleotide sequence ID" value="NZ_JABBNT010000001.1"/>
</dbReference>
<dbReference type="AlphaFoldDB" id="A0A7Y0DXY2"/>
<evidence type="ECO:0000256" key="2">
    <source>
        <dbReference type="ARBA" id="ARBA00006906"/>
    </source>
</evidence>
<sequence length="215" mass="21499">MTRALVAILRGVTPREVTPIAEAIVAAGLMTIEVPLNSPDPLTSIRSLVDRFGDRATIGAGTVLTVEDVDAVADAGGTLVVSPNCDPAVIARTRDRGMISIPGVMTPSECFIALHAGASALKLFPGSVVGPGGLAAIKAVLPAGTDLYAVGGVGPSNFAAWLKAGAAGFGIGTALYQPGDTVERVAANASEIVAAYDAAMAAGSSSSPVFQEQAL</sequence>
<evidence type="ECO:0000256" key="3">
    <source>
        <dbReference type="ARBA" id="ARBA00011233"/>
    </source>
</evidence>
<reference evidence="6 7" key="1">
    <citation type="submission" date="2020-04" db="EMBL/GenBank/DDBJ databases">
        <title>Rhodospirillaceae bacterium KN72 isolated from deep sea.</title>
        <authorList>
            <person name="Zhang D.-C."/>
        </authorList>
    </citation>
    <scope>NUCLEOTIDE SEQUENCE [LARGE SCALE GENOMIC DNA]</scope>
    <source>
        <strain evidence="6 7">KN72</strain>
    </source>
</reference>
<evidence type="ECO:0000256" key="4">
    <source>
        <dbReference type="ARBA" id="ARBA00023239"/>
    </source>
</evidence>
<keyword evidence="7" id="KW-1185">Reference proteome</keyword>
<accession>A0A7Y0DXY2</accession>
<dbReference type="EMBL" id="JABBNT010000001">
    <property type="protein sequence ID" value="NMM43669.1"/>
    <property type="molecule type" value="Genomic_DNA"/>
</dbReference>
<dbReference type="NCBIfam" id="NF006600">
    <property type="entry name" value="PRK09140.1"/>
    <property type="match status" value="1"/>
</dbReference>
<comment type="subunit">
    <text evidence="3">Homotrimer.</text>
</comment>